<keyword evidence="2" id="KW-1185">Reference proteome</keyword>
<sequence length="284" mass="32402">MEIISLYEGHTDFGKLSQRSKTNLNPIHQYIQDEFQTGDPCLLSSQMPFLQLQNVMAKIRHKIYENHSIANFLIPILEEWNVDPNDVYVDLFRLRCVPNGFHQMEGAESVQFLHRDPWYANPENQINLWLPITKVELGSGFSLYPSYFLNPVENNSHSFDYEHWIETGGFQTSSDHPKIGEKVFPKPTSPVSDPNPLSVAGDFGDYFIFASHHLHGTNDNSQGYSRFSLEVRFVIGEHIKNQIGPKNIDNASKGTTLYEMKNLVNGEVLPTDVIGSYVRQSVLL</sequence>
<gene>
    <name evidence="1" type="ORF">EHQ62_06875</name>
</gene>
<dbReference type="Gene3D" id="2.60.120.620">
    <property type="entry name" value="q2cbj1_9rhob like domain"/>
    <property type="match status" value="1"/>
</dbReference>
<dbReference type="AlphaFoldDB" id="A0A4Z1A3T7"/>
<reference evidence="1" key="1">
    <citation type="journal article" date="2019" name="PLoS Negl. Trop. Dis.">
        <title>Revisiting the worldwide diversity of Leptospira species in the environment.</title>
        <authorList>
            <person name="Vincent A.T."/>
            <person name="Schiettekatte O."/>
            <person name="Bourhy P."/>
            <person name="Veyrier F.J."/>
            <person name="Picardeau M."/>
        </authorList>
    </citation>
    <scope>NUCLEOTIDE SEQUENCE [LARGE SCALE GENOMIC DNA]</scope>
    <source>
        <strain evidence="1">201702451</strain>
    </source>
</reference>
<protein>
    <recommendedName>
        <fullName evidence="3">Phytanoyl-CoA dioxygenase</fullName>
    </recommendedName>
</protein>
<evidence type="ECO:0000313" key="1">
    <source>
        <dbReference type="EMBL" id="TGL70697.1"/>
    </source>
</evidence>
<dbReference type="EMBL" id="RQGH01000013">
    <property type="protein sequence ID" value="TGL70697.1"/>
    <property type="molecule type" value="Genomic_DNA"/>
</dbReference>
<proteinExistence type="predicted"/>
<comment type="caution">
    <text evidence="1">The sequence shown here is derived from an EMBL/GenBank/DDBJ whole genome shotgun (WGS) entry which is preliminary data.</text>
</comment>
<name>A0A4Z1A3T7_9LEPT</name>
<organism evidence="1 2">
    <name type="scientific">Leptospira jelokensis</name>
    <dbReference type="NCBI Taxonomy" id="2484931"/>
    <lineage>
        <taxon>Bacteria</taxon>
        <taxon>Pseudomonadati</taxon>
        <taxon>Spirochaetota</taxon>
        <taxon>Spirochaetia</taxon>
        <taxon>Leptospirales</taxon>
        <taxon>Leptospiraceae</taxon>
        <taxon>Leptospira</taxon>
    </lineage>
</organism>
<accession>A0A4Z1A3T7</accession>
<evidence type="ECO:0008006" key="3">
    <source>
        <dbReference type="Google" id="ProtNLM"/>
    </source>
</evidence>
<dbReference type="SUPFAM" id="SSF51197">
    <property type="entry name" value="Clavaminate synthase-like"/>
    <property type="match status" value="1"/>
</dbReference>
<dbReference type="Proteomes" id="UP000297567">
    <property type="component" value="Unassembled WGS sequence"/>
</dbReference>
<dbReference type="RefSeq" id="WP_135641466.1">
    <property type="nucleotide sequence ID" value="NZ_RQGH01000013.1"/>
</dbReference>
<evidence type="ECO:0000313" key="2">
    <source>
        <dbReference type="Proteomes" id="UP000297567"/>
    </source>
</evidence>